<sequence>MRHLLFTVEAAGGRAPTLDNIGRLAVGAARRGDADPSTAVRGSVGGRSDGRTGAGRVPG</sequence>
<feature type="compositionally biased region" description="Gly residues" evidence="1">
    <location>
        <begin position="43"/>
        <end position="59"/>
    </location>
</feature>
<keyword evidence="3" id="KW-1185">Reference proteome</keyword>
<accession>A0A418MYG0</accession>
<dbReference type="RefSeq" id="WP_119573512.1">
    <property type="nucleotide sequence ID" value="NZ_QXEC01000003.1"/>
</dbReference>
<dbReference type="EMBL" id="QXEC01000003">
    <property type="protein sequence ID" value="RIV40218.1"/>
    <property type="molecule type" value="Genomic_DNA"/>
</dbReference>
<dbReference type="Proteomes" id="UP000283832">
    <property type="component" value="Unassembled WGS sequence"/>
</dbReference>
<proteinExistence type="predicted"/>
<gene>
    <name evidence="2" type="ORF">D2L64_04995</name>
</gene>
<evidence type="ECO:0000256" key="1">
    <source>
        <dbReference type="SAM" id="MobiDB-lite"/>
    </source>
</evidence>
<protein>
    <submittedName>
        <fullName evidence="2">Uncharacterized protein</fullName>
    </submittedName>
</protein>
<comment type="caution">
    <text evidence="2">The sequence shown here is derived from an EMBL/GenBank/DDBJ whole genome shotgun (WGS) entry which is preliminary data.</text>
</comment>
<name>A0A418MYG0_9ACTN</name>
<dbReference type="AlphaFoldDB" id="A0A418MYG0"/>
<feature type="region of interest" description="Disordered" evidence="1">
    <location>
        <begin position="29"/>
        <end position="59"/>
    </location>
</feature>
<evidence type="ECO:0000313" key="2">
    <source>
        <dbReference type="EMBL" id="RIV40218.1"/>
    </source>
</evidence>
<organism evidence="2 3">
    <name type="scientific">Micromonospora radicis</name>
    <dbReference type="NCBI Taxonomy" id="1894971"/>
    <lineage>
        <taxon>Bacteria</taxon>
        <taxon>Bacillati</taxon>
        <taxon>Actinomycetota</taxon>
        <taxon>Actinomycetes</taxon>
        <taxon>Micromonosporales</taxon>
        <taxon>Micromonosporaceae</taxon>
        <taxon>Micromonospora</taxon>
    </lineage>
</organism>
<reference evidence="2 3" key="1">
    <citation type="submission" date="2018-08" db="EMBL/GenBank/DDBJ databases">
        <title>Jishengella sp. nov., isolated from a root of Azadirachta indica A. Juss. var. siamensis Valenton.</title>
        <authorList>
            <person name="Kuncharoen N."/>
            <person name="Tanasupawat S."/>
            <person name="Kudo T."/>
            <person name="Ohkuma M."/>
        </authorList>
    </citation>
    <scope>NUCLEOTIDE SEQUENCE [LARGE SCALE GENOMIC DNA]</scope>
    <source>
        <strain evidence="2 3">AZ1-13</strain>
    </source>
</reference>
<evidence type="ECO:0000313" key="3">
    <source>
        <dbReference type="Proteomes" id="UP000283832"/>
    </source>
</evidence>